<dbReference type="EMBL" id="SPHZ02000010">
    <property type="protein sequence ID" value="KAF0896494.1"/>
    <property type="molecule type" value="Genomic_DNA"/>
</dbReference>
<comment type="function">
    <text evidence="6">Reversible hydration of carbon dioxide.</text>
</comment>
<comment type="cofactor">
    <cofactor evidence="1 6">
        <name>Zn(2+)</name>
        <dbReference type="ChEBI" id="CHEBI:29105"/>
    </cofactor>
</comment>
<comment type="similarity">
    <text evidence="6">Belongs to the alpha-carbonic anhydrase family.</text>
</comment>
<keyword evidence="3 6" id="KW-0479">Metal-binding</keyword>
<keyword evidence="4 6" id="KW-0862">Zinc</keyword>
<evidence type="ECO:0000313" key="8">
    <source>
        <dbReference type="EMBL" id="KAF0896494.1"/>
    </source>
</evidence>
<dbReference type="PROSITE" id="PS51144">
    <property type="entry name" value="ALPHA_CA_2"/>
    <property type="match status" value="1"/>
</dbReference>
<protein>
    <recommendedName>
        <fullName evidence="2 6">Carbonic anhydrase</fullName>
        <ecNumber evidence="2 6">4.2.1.1</ecNumber>
    </recommendedName>
</protein>
<evidence type="ECO:0000256" key="4">
    <source>
        <dbReference type="ARBA" id="ARBA00022833"/>
    </source>
</evidence>
<evidence type="ECO:0000256" key="3">
    <source>
        <dbReference type="ARBA" id="ARBA00022723"/>
    </source>
</evidence>
<organism evidence="8 9">
    <name type="scientific">Oryza meyeriana var. granulata</name>
    <dbReference type="NCBI Taxonomy" id="110450"/>
    <lineage>
        <taxon>Eukaryota</taxon>
        <taxon>Viridiplantae</taxon>
        <taxon>Streptophyta</taxon>
        <taxon>Embryophyta</taxon>
        <taxon>Tracheophyta</taxon>
        <taxon>Spermatophyta</taxon>
        <taxon>Magnoliopsida</taxon>
        <taxon>Liliopsida</taxon>
        <taxon>Poales</taxon>
        <taxon>Poaceae</taxon>
        <taxon>BOP clade</taxon>
        <taxon>Oryzoideae</taxon>
        <taxon>Oryzeae</taxon>
        <taxon>Oryzinae</taxon>
        <taxon>Oryza</taxon>
        <taxon>Oryza meyeriana</taxon>
    </lineage>
</organism>
<dbReference type="GO" id="GO:0008270">
    <property type="term" value="F:zinc ion binding"/>
    <property type="evidence" value="ECO:0007669"/>
    <property type="project" value="UniProtKB-UniRule"/>
</dbReference>
<dbReference type="Proteomes" id="UP000479710">
    <property type="component" value="Unassembled WGS sequence"/>
</dbReference>
<dbReference type="InterPro" id="IPR036398">
    <property type="entry name" value="CA_dom_sf"/>
</dbReference>
<dbReference type="InterPro" id="IPR001148">
    <property type="entry name" value="CA_dom"/>
</dbReference>
<name>A0A6G1C9L5_9ORYZ</name>
<dbReference type="CDD" id="cd03124">
    <property type="entry name" value="alpha_CA_prokaryotic_like"/>
    <property type="match status" value="1"/>
</dbReference>
<dbReference type="SMART" id="SM01057">
    <property type="entry name" value="Carb_anhydrase"/>
    <property type="match status" value="1"/>
</dbReference>
<dbReference type="AlphaFoldDB" id="A0A6G1C9L5"/>
<keyword evidence="5 6" id="KW-0456">Lyase</keyword>
<accession>A0A6G1C9L5</accession>
<dbReference type="SUPFAM" id="SSF51069">
    <property type="entry name" value="Carbonic anhydrase"/>
    <property type="match status" value="1"/>
</dbReference>
<evidence type="ECO:0000256" key="2">
    <source>
        <dbReference type="ARBA" id="ARBA00012925"/>
    </source>
</evidence>
<keyword evidence="9" id="KW-1185">Reference proteome</keyword>
<evidence type="ECO:0000313" key="9">
    <source>
        <dbReference type="Proteomes" id="UP000479710"/>
    </source>
</evidence>
<evidence type="ECO:0000256" key="5">
    <source>
        <dbReference type="ARBA" id="ARBA00023239"/>
    </source>
</evidence>
<dbReference type="InterPro" id="IPR041891">
    <property type="entry name" value="Alpha_CA_prokaryot-like"/>
</dbReference>
<gene>
    <name evidence="8" type="ORF">E2562_024353</name>
</gene>
<dbReference type="EC" id="4.2.1.1" evidence="2 6"/>
<dbReference type="PROSITE" id="PS00162">
    <property type="entry name" value="ALPHA_CA_1"/>
    <property type="match status" value="1"/>
</dbReference>
<dbReference type="InterPro" id="IPR018338">
    <property type="entry name" value="Carbonic_anhydrase_a-class_CS"/>
</dbReference>
<dbReference type="Pfam" id="PF00194">
    <property type="entry name" value="Carb_anhydrase"/>
    <property type="match status" value="1"/>
</dbReference>
<dbReference type="GO" id="GO:0006730">
    <property type="term" value="P:one-carbon metabolic process"/>
    <property type="evidence" value="ECO:0007669"/>
    <property type="project" value="TreeGrafter"/>
</dbReference>
<comment type="catalytic activity">
    <reaction evidence="6">
        <text>hydrogencarbonate + H(+) = CO2 + H2O</text>
        <dbReference type="Rhea" id="RHEA:10748"/>
        <dbReference type="ChEBI" id="CHEBI:15377"/>
        <dbReference type="ChEBI" id="CHEBI:15378"/>
        <dbReference type="ChEBI" id="CHEBI:16526"/>
        <dbReference type="ChEBI" id="CHEBI:17544"/>
        <dbReference type="EC" id="4.2.1.1"/>
    </reaction>
</comment>
<comment type="caution">
    <text evidence="8">The sequence shown here is derived from an EMBL/GenBank/DDBJ whole genome shotgun (WGS) entry which is preliminary data.</text>
</comment>
<dbReference type="Gene3D" id="3.10.200.10">
    <property type="entry name" value="Alpha carbonic anhydrase"/>
    <property type="match status" value="1"/>
</dbReference>
<proteinExistence type="inferred from homology"/>
<dbReference type="GO" id="GO:0004089">
    <property type="term" value="F:carbonate dehydratase activity"/>
    <property type="evidence" value="ECO:0007669"/>
    <property type="project" value="UniProtKB-UniRule"/>
</dbReference>
<sequence length="295" mass="31959">MHMAGLLSGKTFRLAPMVSSRAAIVFLVAASSLAVALSHDEAKATTAEYGYAAGSKLGPENWGKLSPEYKLCGEGKKQSPIDIVTKQAIPSPSLDSLNRTYTAADATLVNNGKDISMTFEPGKVGTVTVNGKVYSFKRVHWHAPSEHTINGQRHPLELHLVHAADDGSLAVIAILYKYGAPDSFYFQLKKKLAELAADRCNFGEENSQVAVGLVHMRSLQKRTGSYFRYVGSLTSPPCTENVIWNVLGKIRQISKEQVGLITALLPAGDARPAQPLNGRTVQFYNPPNSTISFEV</sequence>
<evidence type="ECO:0000256" key="1">
    <source>
        <dbReference type="ARBA" id="ARBA00001947"/>
    </source>
</evidence>
<evidence type="ECO:0000259" key="7">
    <source>
        <dbReference type="PROSITE" id="PS51144"/>
    </source>
</evidence>
<dbReference type="PANTHER" id="PTHR18952:SF220">
    <property type="entry name" value="CARBONIC ANHYDRASE"/>
    <property type="match status" value="1"/>
</dbReference>
<dbReference type="OrthoDB" id="429145at2759"/>
<feature type="domain" description="Alpha-carbonic anhydrase" evidence="7">
    <location>
        <begin position="47"/>
        <end position="285"/>
    </location>
</feature>
<evidence type="ECO:0000256" key="6">
    <source>
        <dbReference type="RuleBase" id="RU367011"/>
    </source>
</evidence>
<dbReference type="PANTHER" id="PTHR18952">
    <property type="entry name" value="CARBONIC ANHYDRASE"/>
    <property type="match status" value="1"/>
</dbReference>
<reference evidence="8 9" key="1">
    <citation type="submission" date="2019-11" db="EMBL/GenBank/DDBJ databases">
        <title>Whole genome sequence of Oryza granulata.</title>
        <authorList>
            <person name="Li W."/>
        </authorList>
    </citation>
    <scope>NUCLEOTIDE SEQUENCE [LARGE SCALE GENOMIC DNA]</scope>
    <source>
        <strain evidence="9">cv. Menghai</strain>
        <tissue evidence="8">Leaf</tissue>
    </source>
</reference>
<dbReference type="InterPro" id="IPR023561">
    <property type="entry name" value="Carbonic_anhydrase_a-class"/>
</dbReference>